<evidence type="ECO:0000313" key="10">
    <source>
        <dbReference type="Proteomes" id="UP000324800"/>
    </source>
</evidence>
<dbReference type="AlphaFoldDB" id="A0A5J4V705"/>
<evidence type="ECO:0000256" key="6">
    <source>
        <dbReference type="ARBA" id="ARBA00048348"/>
    </source>
</evidence>
<dbReference type="SUPFAM" id="SSF53056">
    <property type="entry name" value="beta-carbonic anhydrase, cab"/>
    <property type="match status" value="2"/>
</dbReference>
<evidence type="ECO:0000256" key="1">
    <source>
        <dbReference type="ARBA" id="ARBA00006217"/>
    </source>
</evidence>
<feature type="binding site" evidence="7">
    <location>
        <position position="192"/>
    </location>
    <ligand>
        <name>Zn(2+)</name>
        <dbReference type="ChEBI" id="CHEBI:29105"/>
    </ligand>
</feature>
<evidence type="ECO:0000256" key="4">
    <source>
        <dbReference type="ARBA" id="ARBA00022833"/>
    </source>
</evidence>
<dbReference type="InterPro" id="IPR036874">
    <property type="entry name" value="Carbonic_anhydrase_sf"/>
</dbReference>
<comment type="cofactor">
    <cofactor evidence="7">
        <name>Zn(2+)</name>
        <dbReference type="ChEBI" id="CHEBI:29105"/>
    </cofactor>
    <text evidence="7">Binds 1 zinc ion per subunit.</text>
</comment>
<dbReference type="PANTHER" id="PTHR11002:SF76">
    <property type="entry name" value="CARBONIC ANHYDRASE"/>
    <property type="match status" value="1"/>
</dbReference>
<feature type="binding site" evidence="7">
    <location>
        <position position="139"/>
    </location>
    <ligand>
        <name>Zn(2+)</name>
        <dbReference type="ChEBI" id="CHEBI:29105"/>
    </ligand>
</feature>
<name>A0A5J4V705_9EUKA</name>
<feature type="non-terminal residue" evidence="9">
    <location>
        <position position="1"/>
    </location>
</feature>
<dbReference type="SMART" id="SM00947">
    <property type="entry name" value="Pro_CA"/>
    <property type="match status" value="1"/>
</dbReference>
<dbReference type="Proteomes" id="UP000324800">
    <property type="component" value="Unassembled WGS sequence"/>
</dbReference>
<dbReference type="EMBL" id="SNRW01009452">
    <property type="protein sequence ID" value="KAA6377981.1"/>
    <property type="molecule type" value="Genomic_DNA"/>
</dbReference>
<keyword evidence="3 7" id="KW-0479">Metal-binding</keyword>
<dbReference type="EC" id="4.2.1.1" evidence="2 8"/>
<evidence type="ECO:0000256" key="2">
    <source>
        <dbReference type="ARBA" id="ARBA00012925"/>
    </source>
</evidence>
<dbReference type="InterPro" id="IPR001765">
    <property type="entry name" value="Carbonic_anhydrase"/>
</dbReference>
<dbReference type="GO" id="GO:0004089">
    <property type="term" value="F:carbonate dehydratase activity"/>
    <property type="evidence" value="ECO:0007669"/>
    <property type="project" value="UniProtKB-UniRule"/>
</dbReference>
<comment type="function">
    <text evidence="8">Reversible hydration of carbon dioxide.</text>
</comment>
<feature type="binding site" evidence="7">
    <location>
        <position position="195"/>
    </location>
    <ligand>
        <name>Zn(2+)</name>
        <dbReference type="ChEBI" id="CHEBI:29105"/>
    </ligand>
</feature>
<evidence type="ECO:0000256" key="5">
    <source>
        <dbReference type="ARBA" id="ARBA00023239"/>
    </source>
</evidence>
<dbReference type="Gene3D" id="3.40.1050.10">
    <property type="entry name" value="Carbonic anhydrase"/>
    <property type="match status" value="2"/>
</dbReference>
<accession>A0A5J4V705</accession>
<evidence type="ECO:0000256" key="8">
    <source>
        <dbReference type="RuleBase" id="RU003956"/>
    </source>
</evidence>
<evidence type="ECO:0000256" key="7">
    <source>
        <dbReference type="PIRSR" id="PIRSR601765-1"/>
    </source>
</evidence>
<comment type="caution">
    <text evidence="9">The sequence shown here is derived from an EMBL/GenBank/DDBJ whole genome shotgun (WGS) entry which is preliminary data.</text>
</comment>
<comment type="catalytic activity">
    <reaction evidence="6 8">
        <text>hydrogencarbonate + H(+) = CO2 + H2O</text>
        <dbReference type="Rhea" id="RHEA:10748"/>
        <dbReference type="ChEBI" id="CHEBI:15377"/>
        <dbReference type="ChEBI" id="CHEBI:15378"/>
        <dbReference type="ChEBI" id="CHEBI:16526"/>
        <dbReference type="ChEBI" id="CHEBI:17544"/>
        <dbReference type="EC" id="4.2.1.1"/>
    </reaction>
</comment>
<keyword evidence="4 7" id="KW-0862">Zinc</keyword>
<evidence type="ECO:0000256" key="3">
    <source>
        <dbReference type="ARBA" id="ARBA00022723"/>
    </source>
</evidence>
<dbReference type="PANTHER" id="PTHR11002">
    <property type="entry name" value="CARBONIC ANHYDRASE"/>
    <property type="match status" value="1"/>
</dbReference>
<dbReference type="Pfam" id="PF00484">
    <property type="entry name" value="Pro_CA"/>
    <property type="match status" value="2"/>
</dbReference>
<protein>
    <recommendedName>
        <fullName evidence="2 8">Carbonic anhydrase</fullName>
        <ecNumber evidence="2 8">4.2.1.1</ecNumber>
    </recommendedName>
    <alternativeName>
        <fullName evidence="8">Carbonate dehydratase</fullName>
    </alternativeName>
</protein>
<dbReference type="OrthoDB" id="435804at2759"/>
<organism evidence="9 10">
    <name type="scientific">Streblomastix strix</name>
    <dbReference type="NCBI Taxonomy" id="222440"/>
    <lineage>
        <taxon>Eukaryota</taxon>
        <taxon>Metamonada</taxon>
        <taxon>Preaxostyla</taxon>
        <taxon>Oxymonadida</taxon>
        <taxon>Streblomastigidae</taxon>
        <taxon>Streblomastix</taxon>
    </lineage>
</organism>
<comment type="similarity">
    <text evidence="1 8">Belongs to the beta-class carbonic anhydrase family.</text>
</comment>
<sequence>LGHSKCGAIGATVGGGQVHGCIGSIVAEIKSGIGKETESNAAENLNIIHQVRKIRDNLIISKAIKNGKVKVLGGKYDIVSGEVKFIDMLPMNPSEAEEQLILKNKEYIQQCQNSSILNNSIRLDLKEKGQHPYALIVSCADSRVPIEHIFNAGLGELFVIRNAGNVVGDFEMGSIEYGVHHLGVKIVVVLGHSKCGAIGATVGGGQVHGCIGSIVAEIKSGIGKETESNAAENLNIIHQVRKIRDNLIISKAIKNGKVKVLGGKYDIVSGKIDFILE</sequence>
<dbReference type="GO" id="GO:0008270">
    <property type="term" value="F:zinc ion binding"/>
    <property type="evidence" value="ECO:0007669"/>
    <property type="project" value="UniProtKB-UniRule"/>
</dbReference>
<reference evidence="9 10" key="1">
    <citation type="submission" date="2019-03" db="EMBL/GenBank/DDBJ databases">
        <title>Single cell metagenomics reveals metabolic interactions within the superorganism composed of flagellate Streblomastix strix and complex community of Bacteroidetes bacteria on its surface.</title>
        <authorList>
            <person name="Treitli S.C."/>
            <person name="Kolisko M."/>
            <person name="Husnik F."/>
            <person name="Keeling P."/>
            <person name="Hampl V."/>
        </authorList>
    </citation>
    <scope>NUCLEOTIDE SEQUENCE [LARGE SCALE GENOMIC DNA]</scope>
    <source>
        <strain evidence="9">ST1C</strain>
    </source>
</reference>
<keyword evidence="5 8" id="KW-0456">Lyase</keyword>
<gene>
    <name evidence="9" type="ORF">EZS28_026491</name>
</gene>
<feature type="binding site" evidence="7">
    <location>
        <position position="141"/>
    </location>
    <ligand>
        <name>Zn(2+)</name>
        <dbReference type="ChEBI" id="CHEBI:29105"/>
    </ligand>
</feature>
<proteinExistence type="inferred from homology"/>
<evidence type="ECO:0000313" key="9">
    <source>
        <dbReference type="EMBL" id="KAA6377981.1"/>
    </source>
</evidence>